<proteinExistence type="predicted"/>
<dbReference type="RefSeq" id="WP_349134468.1">
    <property type="nucleotide sequence ID" value="NZ_JBBMFF010000050.1"/>
</dbReference>
<organism evidence="2 3">
    <name type="scientific">Faecousia intestinalis</name>
    <dbReference type="NCBI Taxonomy" id="3133167"/>
    <lineage>
        <taxon>Bacteria</taxon>
        <taxon>Bacillati</taxon>
        <taxon>Bacillota</taxon>
        <taxon>Clostridia</taxon>
        <taxon>Eubacteriales</taxon>
        <taxon>Oscillospiraceae</taxon>
        <taxon>Faecousia</taxon>
    </lineage>
</organism>
<dbReference type="EMBL" id="JBBMFF010000050">
    <property type="protein sequence ID" value="MEQ2509757.1"/>
    <property type="molecule type" value="Genomic_DNA"/>
</dbReference>
<protein>
    <submittedName>
        <fullName evidence="2">Sigma factor-like helix-turn-helix DNA-binding protein</fullName>
    </submittedName>
</protein>
<evidence type="ECO:0000313" key="2">
    <source>
        <dbReference type="EMBL" id="MEQ2509757.1"/>
    </source>
</evidence>
<dbReference type="Pfam" id="PF08281">
    <property type="entry name" value="Sigma70_r4_2"/>
    <property type="match status" value="1"/>
</dbReference>
<accession>A0ABV1G2X7</accession>
<dbReference type="SUPFAM" id="SSF88659">
    <property type="entry name" value="Sigma3 and sigma4 domains of RNA polymerase sigma factors"/>
    <property type="match status" value="1"/>
</dbReference>
<dbReference type="InterPro" id="IPR013249">
    <property type="entry name" value="RNA_pol_sigma70_r4_t2"/>
</dbReference>
<evidence type="ECO:0000259" key="1">
    <source>
        <dbReference type="Pfam" id="PF08281"/>
    </source>
</evidence>
<dbReference type="InterPro" id="IPR036388">
    <property type="entry name" value="WH-like_DNA-bd_sf"/>
</dbReference>
<dbReference type="InterPro" id="IPR013324">
    <property type="entry name" value="RNA_pol_sigma_r3/r4-like"/>
</dbReference>
<keyword evidence="3" id="KW-1185">Reference proteome</keyword>
<reference evidence="2 3" key="1">
    <citation type="submission" date="2024-03" db="EMBL/GenBank/DDBJ databases">
        <title>Human intestinal bacterial collection.</title>
        <authorList>
            <person name="Pauvert C."/>
            <person name="Hitch T.C.A."/>
            <person name="Clavel T."/>
        </authorList>
    </citation>
    <scope>NUCLEOTIDE SEQUENCE [LARGE SCALE GENOMIC DNA]</scope>
    <source>
        <strain evidence="2 3">CLA-AA-H192</strain>
    </source>
</reference>
<sequence length="76" mass="8613">MHPILSKASLREPDTERLNTMLRVALTPLQYETVVAVYLHGHPQKEVAIDRGVSPASVCQLLQRAERRVGRYLGYL</sequence>
<comment type="caution">
    <text evidence="2">The sequence shown here is derived from an EMBL/GenBank/DDBJ whole genome shotgun (WGS) entry which is preliminary data.</text>
</comment>
<evidence type="ECO:0000313" key="3">
    <source>
        <dbReference type="Proteomes" id="UP001491552"/>
    </source>
</evidence>
<feature type="domain" description="RNA polymerase sigma factor 70 region 4 type 2" evidence="1">
    <location>
        <begin position="26"/>
        <end position="68"/>
    </location>
</feature>
<dbReference type="Proteomes" id="UP001491552">
    <property type="component" value="Unassembled WGS sequence"/>
</dbReference>
<dbReference type="Gene3D" id="1.10.10.10">
    <property type="entry name" value="Winged helix-like DNA-binding domain superfamily/Winged helix DNA-binding domain"/>
    <property type="match status" value="1"/>
</dbReference>
<gene>
    <name evidence="2" type="ORF">WMO66_00610</name>
</gene>
<name>A0ABV1G2X7_9FIRM</name>